<evidence type="ECO:0000256" key="1">
    <source>
        <dbReference type="ARBA" id="ARBA00022475"/>
    </source>
</evidence>
<evidence type="ECO:0000256" key="10">
    <source>
        <dbReference type="ARBA" id="ARBA00023264"/>
    </source>
</evidence>
<comment type="subcellular location">
    <subcellularLocation>
        <location evidence="11">Cell membrane</location>
        <topology evidence="11">Multi-pass membrane protein</topology>
    </subcellularLocation>
</comment>
<dbReference type="AlphaFoldDB" id="A0A7J2THM9"/>
<keyword evidence="12" id="KW-0548">Nucleotidyltransferase</keyword>
<comment type="caution">
    <text evidence="12">The sequence shown here is derived from an EMBL/GenBank/DDBJ whole genome shotgun (WGS) entry which is preliminary data.</text>
</comment>
<dbReference type="Pfam" id="PF01864">
    <property type="entry name" value="CarS-like"/>
    <property type="match status" value="1"/>
</dbReference>
<evidence type="ECO:0000256" key="9">
    <source>
        <dbReference type="ARBA" id="ARBA00023209"/>
    </source>
</evidence>
<sequence>MIFEVLRVIWLLLPAYTPNNFAVIFGGIKPMDFGKNFIDGRRIFGDGKTFSGFFGGILGGILVANVQRLVERALGIQLFSFLSYQDFIALAFALSFGAMVGDLFGSFIKRRLNFERGRSFPVLDQLMFLFLSLALASLTDAFWILFTASDILIAILITPILHLSVNFLAFKLKLKGVPW</sequence>
<evidence type="ECO:0000256" key="2">
    <source>
        <dbReference type="ARBA" id="ARBA00022516"/>
    </source>
</evidence>
<organism evidence="12">
    <name type="scientific">Archaeoglobus fulgidus</name>
    <dbReference type="NCBI Taxonomy" id="2234"/>
    <lineage>
        <taxon>Archaea</taxon>
        <taxon>Methanobacteriati</taxon>
        <taxon>Methanobacteriota</taxon>
        <taxon>Archaeoglobi</taxon>
        <taxon>Archaeoglobales</taxon>
        <taxon>Archaeoglobaceae</taxon>
        <taxon>Archaeoglobus</taxon>
    </lineage>
</organism>
<keyword evidence="8 11" id="KW-0472">Membrane</keyword>
<comment type="similarity">
    <text evidence="11">Belongs to the CDP-archaeol synthase family.</text>
</comment>
<keyword evidence="1 11" id="KW-1003">Cell membrane</keyword>
<evidence type="ECO:0000256" key="4">
    <source>
        <dbReference type="ARBA" id="ARBA00022692"/>
    </source>
</evidence>
<dbReference type="UniPathway" id="UPA00940"/>
<keyword evidence="9 11" id="KW-0594">Phospholipid biosynthesis</keyword>
<keyword evidence="2 11" id="KW-0444">Lipid biosynthesis</keyword>
<feature type="transmembrane region" description="Helical" evidence="11">
    <location>
        <begin position="126"/>
        <end position="145"/>
    </location>
</feature>
<dbReference type="InterPro" id="IPR032690">
    <property type="entry name" value="CarS"/>
</dbReference>
<feature type="transmembrane region" description="Helical" evidence="11">
    <location>
        <begin position="6"/>
        <end position="28"/>
    </location>
</feature>
<keyword evidence="4 11" id="KW-0812">Transmembrane</keyword>
<keyword evidence="7 11" id="KW-0443">Lipid metabolism</keyword>
<keyword evidence="6 11" id="KW-1133">Transmembrane helix</keyword>
<evidence type="ECO:0000313" key="12">
    <source>
        <dbReference type="EMBL" id="HEH35065.1"/>
    </source>
</evidence>
<comment type="pathway">
    <text evidence="11">Membrane lipid metabolism; glycerophospholipid metabolism.</text>
</comment>
<evidence type="ECO:0000256" key="8">
    <source>
        <dbReference type="ARBA" id="ARBA00023136"/>
    </source>
</evidence>
<dbReference type="GO" id="GO:0043338">
    <property type="term" value="F:CDP-2,3-bis-(O-geranylgeranyl)-sn-glycerol synthase activity"/>
    <property type="evidence" value="ECO:0007669"/>
    <property type="project" value="UniProtKB-EC"/>
</dbReference>
<evidence type="ECO:0000256" key="7">
    <source>
        <dbReference type="ARBA" id="ARBA00023098"/>
    </source>
</evidence>
<reference evidence="12" key="1">
    <citation type="journal article" date="2020" name="mSystems">
        <title>Genome- and Community-Level Interaction Insights into Carbon Utilization and Element Cycling Functions of Hydrothermarchaeota in Hydrothermal Sediment.</title>
        <authorList>
            <person name="Zhou Z."/>
            <person name="Liu Y."/>
            <person name="Xu W."/>
            <person name="Pan J."/>
            <person name="Luo Z.H."/>
            <person name="Li M."/>
        </authorList>
    </citation>
    <scope>NUCLEOTIDE SEQUENCE [LARGE SCALE GENOMIC DNA]</scope>
    <source>
        <strain evidence="12">SpSt-26</strain>
    </source>
</reference>
<dbReference type="GO" id="GO:0005886">
    <property type="term" value="C:plasma membrane"/>
    <property type="evidence" value="ECO:0007669"/>
    <property type="project" value="UniProtKB-SubCell"/>
</dbReference>
<dbReference type="GO" id="GO:0046474">
    <property type="term" value="P:glycerophospholipid biosynthetic process"/>
    <property type="evidence" value="ECO:0007669"/>
    <property type="project" value="UniProtKB-UniRule"/>
</dbReference>
<gene>
    <name evidence="11" type="primary">carS</name>
    <name evidence="12" type="ORF">ENP88_02695</name>
</gene>
<keyword evidence="3 11" id="KW-0808">Transferase</keyword>
<dbReference type="HAMAP" id="MF_01117">
    <property type="entry name" value="CDP_archaeol_synth"/>
    <property type="match status" value="1"/>
</dbReference>
<feature type="transmembrane region" description="Helical" evidence="11">
    <location>
        <begin position="49"/>
        <end position="67"/>
    </location>
</feature>
<evidence type="ECO:0000256" key="6">
    <source>
        <dbReference type="ARBA" id="ARBA00022989"/>
    </source>
</evidence>
<proteinExistence type="inferred from homology"/>
<dbReference type="EC" id="2.7.7.67" evidence="11"/>
<dbReference type="NCBIfam" id="NF003114">
    <property type="entry name" value="PRK04032.1"/>
    <property type="match status" value="1"/>
</dbReference>
<dbReference type="EMBL" id="DSLA01000043">
    <property type="protein sequence ID" value="HEH35065.1"/>
    <property type="molecule type" value="Genomic_DNA"/>
</dbReference>
<comment type="catalytic activity">
    <reaction evidence="11">
        <text>2,3-bis-O-(geranylgeranyl)-sn-glycerol 1-phosphate + CTP + H(+) = CDP-2,3-bis-O-(geranylgeranyl)-sn-glycerol + diphosphate</text>
        <dbReference type="Rhea" id="RHEA:25690"/>
        <dbReference type="ChEBI" id="CHEBI:15378"/>
        <dbReference type="ChEBI" id="CHEBI:33019"/>
        <dbReference type="ChEBI" id="CHEBI:37563"/>
        <dbReference type="ChEBI" id="CHEBI:58837"/>
        <dbReference type="ChEBI" id="CHEBI:58838"/>
        <dbReference type="EC" id="2.7.7.67"/>
    </reaction>
</comment>
<dbReference type="PANTHER" id="PTHR39650">
    <property type="entry name" value="CDP-ARCHAEOL SYNTHASE"/>
    <property type="match status" value="1"/>
</dbReference>
<evidence type="ECO:0000256" key="3">
    <source>
        <dbReference type="ARBA" id="ARBA00022679"/>
    </source>
</evidence>
<evidence type="ECO:0000256" key="5">
    <source>
        <dbReference type="ARBA" id="ARBA00022842"/>
    </source>
</evidence>
<accession>A0A7J2THM9</accession>
<name>A0A7J2THM9_ARCFL</name>
<feature type="transmembrane region" description="Helical" evidence="11">
    <location>
        <begin position="151"/>
        <end position="170"/>
    </location>
</feature>
<dbReference type="PANTHER" id="PTHR39650:SF1">
    <property type="entry name" value="CDP-ARCHAEOL SYNTHASE"/>
    <property type="match status" value="1"/>
</dbReference>
<evidence type="ECO:0000256" key="11">
    <source>
        <dbReference type="HAMAP-Rule" id="MF_01117"/>
    </source>
</evidence>
<dbReference type="InterPro" id="IPR002726">
    <property type="entry name" value="CarS_archaea"/>
</dbReference>
<comment type="cofactor">
    <cofactor evidence="11">
        <name>Mg(2+)</name>
        <dbReference type="ChEBI" id="CHEBI:18420"/>
    </cofactor>
</comment>
<keyword evidence="10 11" id="KW-1208">Phospholipid metabolism</keyword>
<keyword evidence="5 11" id="KW-0460">Magnesium</keyword>
<protein>
    <recommendedName>
        <fullName evidence="11">CDP-archaeol synthase</fullName>
        <ecNumber evidence="11">2.7.7.67</ecNumber>
    </recommendedName>
    <alternativeName>
        <fullName evidence="11">CDP-2,3-bis-(O-geranylgeranyl)-sn-glycerol synthase</fullName>
    </alternativeName>
</protein>
<feature type="transmembrane region" description="Helical" evidence="11">
    <location>
        <begin position="87"/>
        <end position="105"/>
    </location>
</feature>
<comment type="function">
    <text evidence="11">Catalyzes the formation of CDP-2,3-bis-(O-geranylgeranyl)-sn-glycerol (CDP-archaeol) from 2,3-bis-(O-geranylgeranyl)-sn-glycerol 1-phosphate (DGGGP) and CTP. This reaction is the third ether-bond-formation step in the biosynthesis of archaeal membrane lipids.</text>
</comment>